<keyword evidence="3" id="KW-1185">Reference proteome</keyword>
<dbReference type="InterPro" id="IPR036706">
    <property type="entry name" value="VOMI_sf"/>
</dbReference>
<dbReference type="AlphaFoldDB" id="A0AAW0XDI7"/>
<comment type="caution">
    <text evidence="2">The sequence shown here is derived from an EMBL/GenBank/DDBJ whole genome shotgun (WGS) entry which is preliminary data.</text>
</comment>
<feature type="signal peptide" evidence="1">
    <location>
        <begin position="1"/>
        <end position="17"/>
    </location>
</feature>
<dbReference type="Gene3D" id="2.100.10.20">
    <property type="entry name" value="Vitelline membrane outer layer protein I (VOMI)"/>
    <property type="match status" value="1"/>
</dbReference>
<dbReference type="GO" id="GO:0005615">
    <property type="term" value="C:extracellular space"/>
    <property type="evidence" value="ECO:0007669"/>
    <property type="project" value="TreeGrafter"/>
</dbReference>
<sequence>MLLLLLCLLALTTSTMGDGVNKVFPGDHLYNPDDYIHSLGATYWGFWGSTDSCPNGSYAYGFEIRLEDQLGLGEDDTSVNAIQLFCRTPEGVHTAEVTSSEMTWGSWTGSHHCDAGFITGYDLKSHPDEGAIGDNTAANALRMYCNHSTTDYLEAPGNKWGDWLGPSFCRSNMAVCGIMTLVQEDQGIFTDDTALNDVRFLCCDLPA</sequence>
<dbReference type="PANTHER" id="PTHR18841:SF0">
    <property type="entry name" value="VITELLINE MEMBRANE OUTER LAYER 1 HOMOLOG A-RELATED"/>
    <property type="match status" value="1"/>
</dbReference>
<organism evidence="2 3">
    <name type="scientific">Cherax quadricarinatus</name>
    <name type="common">Australian red claw crayfish</name>
    <dbReference type="NCBI Taxonomy" id="27406"/>
    <lineage>
        <taxon>Eukaryota</taxon>
        <taxon>Metazoa</taxon>
        <taxon>Ecdysozoa</taxon>
        <taxon>Arthropoda</taxon>
        <taxon>Crustacea</taxon>
        <taxon>Multicrustacea</taxon>
        <taxon>Malacostraca</taxon>
        <taxon>Eumalacostraca</taxon>
        <taxon>Eucarida</taxon>
        <taxon>Decapoda</taxon>
        <taxon>Pleocyemata</taxon>
        <taxon>Astacidea</taxon>
        <taxon>Parastacoidea</taxon>
        <taxon>Parastacidae</taxon>
        <taxon>Cherax</taxon>
    </lineage>
</organism>
<dbReference type="SUPFAM" id="SSF51092">
    <property type="entry name" value="Vitelline membrane outer protein-I (VMO-I)"/>
    <property type="match status" value="1"/>
</dbReference>
<name>A0AAW0XDI7_CHEQU</name>
<feature type="chain" id="PRO_5044001957" description="Vitelline membrane outer layer protein 1 homolog" evidence="1">
    <location>
        <begin position="18"/>
        <end position="207"/>
    </location>
</feature>
<dbReference type="PANTHER" id="PTHR18841">
    <property type="entry name" value="VITELLINE MEMBRANE OUTER LAYER PROTEIN I-RELATED"/>
    <property type="match status" value="1"/>
</dbReference>
<evidence type="ECO:0000313" key="3">
    <source>
        <dbReference type="Proteomes" id="UP001445076"/>
    </source>
</evidence>
<protein>
    <recommendedName>
        <fullName evidence="4">Vitelline membrane outer layer protein 1 homolog</fullName>
    </recommendedName>
</protein>
<evidence type="ECO:0000313" key="2">
    <source>
        <dbReference type="EMBL" id="KAK8737622.1"/>
    </source>
</evidence>
<dbReference type="Pfam" id="PF03762">
    <property type="entry name" value="VOMI"/>
    <property type="match status" value="1"/>
</dbReference>
<gene>
    <name evidence="2" type="ORF">OTU49_004560</name>
</gene>
<evidence type="ECO:0008006" key="4">
    <source>
        <dbReference type="Google" id="ProtNLM"/>
    </source>
</evidence>
<dbReference type="InterPro" id="IPR005515">
    <property type="entry name" value="VOMI"/>
</dbReference>
<evidence type="ECO:0000256" key="1">
    <source>
        <dbReference type="SAM" id="SignalP"/>
    </source>
</evidence>
<accession>A0AAW0XDI7</accession>
<reference evidence="2 3" key="1">
    <citation type="journal article" date="2024" name="BMC Genomics">
        <title>Genome assembly of redclaw crayfish (Cherax quadricarinatus) provides insights into its immune adaptation and hypoxia tolerance.</title>
        <authorList>
            <person name="Liu Z."/>
            <person name="Zheng J."/>
            <person name="Li H."/>
            <person name="Fang K."/>
            <person name="Wang S."/>
            <person name="He J."/>
            <person name="Zhou D."/>
            <person name="Weng S."/>
            <person name="Chi M."/>
            <person name="Gu Z."/>
            <person name="He J."/>
            <person name="Li F."/>
            <person name="Wang M."/>
        </authorList>
    </citation>
    <scope>NUCLEOTIDE SEQUENCE [LARGE SCALE GENOMIC DNA]</scope>
    <source>
        <strain evidence="2">ZL_2023a</strain>
    </source>
</reference>
<proteinExistence type="predicted"/>
<keyword evidence="1" id="KW-0732">Signal</keyword>
<dbReference type="EMBL" id="JARKIK010000042">
    <property type="protein sequence ID" value="KAK8737622.1"/>
    <property type="molecule type" value="Genomic_DNA"/>
</dbReference>
<dbReference type="Proteomes" id="UP001445076">
    <property type="component" value="Unassembled WGS sequence"/>
</dbReference>